<reference evidence="1 2" key="1">
    <citation type="submission" date="2017-01" db="EMBL/GenBank/DDBJ databases">
        <title>Novel large sulfur bacteria in the metagenomes of groundwater-fed chemosynthetic microbial mats in the Lake Huron basin.</title>
        <authorList>
            <person name="Sharrar A.M."/>
            <person name="Flood B.E."/>
            <person name="Bailey J.V."/>
            <person name="Jones D.S."/>
            <person name="Biddanda B."/>
            <person name="Ruberg S.A."/>
            <person name="Marcus D.N."/>
            <person name="Dick G.J."/>
        </authorList>
    </citation>
    <scope>NUCLEOTIDE SEQUENCE [LARGE SCALE GENOMIC DNA]</scope>
    <source>
        <strain evidence="1">A8</strain>
    </source>
</reference>
<name>A0A1Y1QFU9_9GAMM</name>
<protein>
    <recommendedName>
        <fullName evidence="3">Peptidase M10 metallopeptidase domain-containing protein</fullName>
    </recommendedName>
</protein>
<evidence type="ECO:0008006" key="3">
    <source>
        <dbReference type="Google" id="ProtNLM"/>
    </source>
</evidence>
<feature type="non-terminal residue" evidence="1">
    <location>
        <position position="562"/>
    </location>
</feature>
<dbReference type="AlphaFoldDB" id="A0A1Y1QFU9"/>
<proteinExistence type="predicted"/>
<dbReference type="SUPFAM" id="SSF55486">
    <property type="entry name" value="Metalloproteases ('zincins'), catalytic domain"/>
    <property type="match status" value="1"/>
</dbReference>
<dbReference type="Gene3D" id="3.40.390.10">
    <property type="entry name" value="Collagenase (Catalytic Domain)"/>
    <property type="match status" value="1"/>
</dbReference>
<organism evidence="1 2">
    <name type="scientific">Thiothrix lacustris</name>
    <dbReference type="NCBI Taxonomy" id="525917"/>
    <lineage>
        <taxon>Bacteria</taxon>
        <taxon>Pseudomonadati</taxon>
        <taxon>Pseudomonadota</taxon>
        <taxon>Gammaproteobacteria</taxon>
        <taxon>Thiotrichales</taxon>
        <taxon>Thiotrichaceae</taxon>
        <taxon>Thiothrix</taxon>
    </lineage>
</organism>
<dbReference type="Proteomes" id="UP000192491">
    <property type="component" value="Unassembled WGS sequence"/>
</dbReference>
<dbReference type="InterPro" id="IPR024079">
    <property type="entry name" value="MetalloPept_cat_dom_sf"/>
</dbReference>
<dbReference type="EMBL" id="MTEJ01000330">
    <property type="protein sequence ID" value="OQX04578.1"/>
    <property type="molecule type" value="Genomic_DNA"/>
</dbReference>
<comment type="caution">
    <text evidence="1">The sequence shown here is derived from an EMBL/GenBank/DDBJ whole genome shotgun (WGS) entry which is preliminary data.</text>
</comment>
<evidence type="ECO:0000313" key="2">
    <source>
        <dbReference type="Proteomes" id="UP000192491"/>
    </source>
</evidence>
<gene>
    <name evidence="1" type="ORF">BWK73_35830</name>
</gene>
<dbReference type="GO" id="GO:0008237">
    <property type="term" value="F:metallopeptidase activity"/>
    <property type="evidence" value="ECO:0007669"/>
    <property type="project" value="InterPro"/>
</dbReference>
<evidence type="ECO:0000313" key="1">
    <source>
        <dbReference type="EMBL" id="OQX04578.1"/>
    </source>
</evidence>
<sequence>MKLNTHFRDIGVAVASTLLAFTASLSTIQASEVIAPVTGRQSVTTDVGGTPVTYHVPQTIKPLLSTDGKQLGTGAVRPVVVIADPNPSPSLIRIPPPNFSKTNGVNKLTAPTAQFSIDYVSAGGTDLWGEPCYTFPESAKAAYQAAANIWAETIQSSVPIRIKACWASFGGSTLGYAGGGNLYLDFPNAPKANTWYAEPLANALSSTDRSATSYDIHITFNGNFPWYYGTDGNTPAGQYDLVSVVLHEIGHGLNLAGFMDYASGEGAYGGGSGLPGIYDTFVKDGNGVPLLNTAVYTNPSIALGAALTSNNLWFDGTAARAANGNQAVKLYAPSAWSPGSSYSHLDYTTFANTDNKLMVYALSAGSSIHNPGDVARGILQDLGWSVNSLANDTTPDAFTFTDQTDVALSTAIVSAPISVNGINAAANISVSGGEYSINGGAFTATAGTVSNTANVTVRHTSSANHATNTDTVLTIGSVADTFSSTTLAATPDTTPDAFTLTDQTNVALSSAIVSTPISISGINTAAAISISGGEYSINGAAYTATAGTVNDAATVTVRHTSS</sequence>
<accession>A0A1Y1QFU9</accession>